<gene>
    <name evidence="1" type="ORF">INT80_14170</name>
</gene>
<name>A0A930UXK5_9PAST</name>
<protein>
    <submittedName>
        <fullName evidence="1">Uncharacterized protein</fullName>
    </submittedName>
</protein>
<comment type="caution">
    <text evidence="1">The sequence shown here is derived from an EMBL/GenBank/DDBJ whole genome shotgun (WGS) entry which is preliminary data.</text>
</comment>
<proteinExistence type="predicted"/>
<sequence>MARLGAPVLHSRTLEPVKFQFKLQLRSLKSGGTSRIEHIYSSSAQGRIVTSHNHIGWIELVIPQNQVLQSWRQRLQAWLQEHQLGRWSSNFIEQSRTLRLIYTNEYIDTAFMQFKYR</sequence>
<dbReference type="AlphaFoldDB" id="A0A930UXK5"/>
<evidence type="ECO:0000313" key="1">
    <source>
        <dbReference type="EMBL" id="MBF4103081.1"/>
    </source>
</evidence>
<dbReference type="EMBL" id="JADION010000052">
    <property type="protein sequence ID" value="MBF4103081.1"/>
    <property type="molecule type" value="Genomic_DNA"/>
</dbReference>
<reference evidence="1" key="1">
    <citation type="submission" date="2020-11" db="EMBL/GenBank/DDBJ databases">
        <title>Gallibacterium anatis 1637, full genome, WGS.</title>
        <authorList>
            <person name="Laishevtcev A.I."/>
            <person name="Yakimova E.A."/>
            <person name="Petkovich D."/>
            <person name="Stepanova T.V."/>
            <person name="Kalendr R.S."/>
            <person name="Rubalsky E.O."/>
            <person name="Zulkarneev E.R."/>
            <person name="Aleshkin A.V."/>
        </authorList>
    </citation>
    <scope>NUCLEOTIDE SEQUENCE</scope>
    <source>
        <strain evidence="1">1637</strain>
    </source>
</reference>
<accession>A0A930UXK5</accession>
<organism evidence="1">
    <name type="scientific">Gallibacterium anatis</name>
    <dbReference type="NCBI Taxonomy" id="750"/>
    <lineage>
        <taxon>Bacteria</taxon>
        <taxon>Pseudomonadati</taxon>
        <taxon>Pseudomonadota</taxon>
        <taxon>Gammaproteobacteria</taxon>
        <taxon>Pasteurellales</taxon>
        <taxon>Pasteurellaceae</taxon>
        <taxon>Gallibacterium</taxon>
    </lineage>
</organism>